<sequence length="412" mass="44054">MSANQTALDEVQKCIKRQKTCASKTDAALDSLISMVKAAQEELERSAPGADAEGTIARLHKSIEEAGLLKDINSSTKEFHTAISKFGKALEKAVDLDTDLCRCLRPCPAASSDPSLLARLLAEHAYRCGAFGLGDTLVGEAGLMDADQLRAPHAAVHEVLQQIRARNLAPALQWAAEHRPQLSPDGGPSDFEFRLHSLQFVHTLKTQGRGAALAYAKAHFAPHAARHLHHIQRLMGCLIFVDRTVSTAAGGTASTSASTSSAATNPYADLLCPSGWDAAAREFAKQACSLFGQASESPLTTVVAAGGVALPALLKMADKMEAQKQDLRSVDELPVEIQLGPSFVFRSIFACPVSRDMARPDNPPTLLPCGHVLCQQSCALLARGRGRGFKCPYCPMEARLDALRPLTFPGLD</sequence>
<proteinExistence type="predicted"/>
<dbReference type="SMART" id="SM00757">
    <property type="entry name" value="CRA"/>
    <property type="match status" value="1"/>
</dbReference>
<dbReference type="PROSITE" id="PS50897">
    <property type="entry name" value="CTLH"/>
    <property type="match status" value="1"/>
</dbReference>
<dbReference type="InterPro" id="IPR013083">
    <property type="entry name" value="Znf_RING/FYVE/PHD"/>
</dbReference>
<dbReference type="GO" id="GO:0008270">
    <property type="term" value="F:zinc ion binding"/>
    <property type="evidence" value="ECO:0007669"/>
    <property type="project" value="UniProtKB-KW"/>
</dbReference>
<keyword evidence="10" id="KW-1185">Reference proteome</keyword>
<dbReference type="InterPro" id="IPR024964">
    <property type="entry name" value="CTLH/CRA"/>
</dbReference>
<dbReference type="PANTHER" id="PTHR12170">
    <property type="entry name" value="MACROPHAGE ERYTHROBLAST ATTACHER-RELATED"/>
    <property type="match status" value="1"/>
</dbReference>
<evidence type="ECO:0000256" key="5">
    <source>
        <dbReference type="ARBA" id="ARBA00022833"/>
    </source>
</evidence>
<dbReference type="GO" id="GO:0005634">
    <property type="term" value="C:nucleus"/>
    <property type="evidence" value="ECO:0007669"/>
    <property type="project" value="TreeGrafter"/>
</dbReference>
<keyword evidence="2" id="KW-0963">Cytoplasm</keyword>
<dbReference type="Gene3D" id="3.30.40.10">
    <property type="entry name" value="Zinc/RING finger domain, C3HC4 (zinc finger)"/>
    <property type="match status" value="1"/>
</dbReference>
<feature type="zinc finger region" description="RING-Gid-type" evidence="6">
    <location>
        <begin position="351"/>
        <end position="394"/>
    </location>
</feature>
<name>A0A150GKG5_GONPE</name>
<keyword evidence="5" id="KW-0862">Zinc</keyword>
<dbReference type="InterPro" id="IPR006595">
    <property type="entry name" value="CTLH_C"/>
</dbReference>
<evidence type="ECO:0000259" key="8">
    <source>
        <dbReference type="PROSITE" id="PS51867"/>
    </source>
</evidence>
<dbReference type="Proteomes" id="UP000075714">
    <property type="component" value="Unassembled WGS sequence"/>
</dbReference>
<dbReference type="SUPFAM" id="SSF57850">
    <property type="entry name" value="RING/U-box"/>
    <property type="match status" value="1"/>
</dbReference>
<dbReference type="GO" id="GO:0005737">
    <property type="term" value="C:cytoplasm"/>
    <property type="evidence" value="ECO:0007669"/>
    <property type="project" value="UniProtKB-SubCell"/>
</dbReference>
<evidence type="ECO:0000256" key="2">
    <source>
        <dbReference type="ARBA" id="ARBA00022490"/>
    </source>
</evidence>
<evidence type="ECO:0008006" key="11">
    <source>
        <dbReference type="Google" id="ProtNLM"/>
    </source>
</evidence>
<feature type="domain" description="RING-Gid-type" evidence="8">
    <location>
        <begin position="351"/>
        <end position="394"/>
    </location>
</feature>
<dbReference type="OrthoDB" id="1933281at2759"/>
<evidence type="ECO:0000256" key="6">
    <source>
        <dbReference type="PROSITE-ProRule" id="PRU01215"/>
    </source>
</evidence>
<dbReference type="CDD" id="cd16652">
    <property type="entry name" value="dRING_Rmd5p-like"/>
    <property type="match status" value="1"/>
</dbReference>
<dbReference type="InterPro" id="IPR045098">
    <property type="entry name" value="Fyv10_fam"/>
</dbReference>
<feature type="domain" description="CTLH" evidence="7">
    <location>
        <begin position="152"/>
        <end position="211"/>
    </location>
</feature>
<evidence type="ECO:0000256" key="3">
    <source>
        <dbReference type="ARBA" id="ARBA00022723"/>
    </source>
</evidence>
<comment type="subcellular location">
    <subcellularLocation>
        <location evidence="1">Cytoplasm</location>
    </subcellularLocation>
</comment>
<dbReference type="EMBL" id="LSYV01000018">
    <property type="protein sequence ID" value="KXZ50205.1"/>
    <property type="molecule type" value="Genomic_DNA"/>
</dbReference>
<dbReference type="InterPro" id="IPR027370">
    <property type="entry name" value="Znf-RING_euk"/>
</dbReference>
<evidence type="ECO:0000256" key="4">
    <source>
        <dbReference type="ARBA" id="ARBA00022771"/>
    </source>
</evidence>
<dbReference type="InterPro" id="IPR037683">
    <property type="entry name" value="Rmd5_dRing"/>
</dbReference>
<dbReference type="Pfam" id="PF10607">
    <property type="entry name" value="CTLH"/>
    <property type="match status" value="1"/>
</dbReference>
<dbReference type="FunFam" id="3.30.40.10:FF:000143">
    <property type="entry name" value="Regulator of gluconeogenesis Rmd5"/>
    <property type="match status" value="1"/>
</dbReference>
<dbReference type="InterPro" id="IPR044063">
    <property type="entry name" value="ZF_RING_GID"/>
</dbReference>
<evidence type="ECO:0000256" key="1">
    <source>
        <dbReference type="ARBA" id="ARBA00004496"/>
    </source>
</evidence>
<dbReference type="GO" id="GO:0043161">
    <property type="term" value="P:proteasome-mediated ubiquitin-dependent protein catabolic process"/>
    <property type="evidence" value="ECO:0007669"/>
    <property type="project" value="InterPro"/>
</dbReference>
<dbReference type="PANTHER" id="PTHR12170:SF3">
    <property type="entry name" value="GH10162P"/>
    <property type="match status" value="1"/>
</dbReference>
<accession>A0A150GKG5</accession>
<dbReference type="STRING" id="33097.A0A150GKG5"/>
<dbReference type="AlphaFoldDB" id="A0A150GKG5"/>
<reference evidence="10" key="1">
    <citation type="journal article" date="2016" name="Nat. Commun.">
        <title>The Gonium pectorale genome demonstrates co-option of cell cycle regulation during the evolution of multicellularity.</title>
        <authorList>
            <person name="Hanschen E.R."/>
            <person name="Marriage T.N."/>
            <person name="Ferris P.J."/>
            <person name="Hamaji T."/>
            <person name="Toyoda A."/>
            <person name="Fujiyama A."/>
            <person name="Neme R."/>
            <person name="Noguchi H."/>
            <person name="Minakuchi Y."/>
            <person name="Suzuki M."/>
            <person name="Kawai-Toyooka H."/>
            <person name="Smith D.R."/>
            <person name="Sparks H."/>
            <person name="Anderson J."/>
            <person name="Bakaric R."/>
            <person name="Luria V."/>
            <person name="Karger A."/>
            <person name="Kirschner M.W."/>
            <person name="Durand P.M."/>
            <person name="Michod R.E."/>
            <person name="Nozaki H."/>
            <person name="Olson B.J."/>
        </authorList>
    </citation>
    <scope>NUCLEOTIDE SEQUENCE [LARGE SCALE GENOMIC DNA]</scope>
    <source>
        <strain evidence="10">NIES-2863</strain>
    </source>
</reference>
<protein>
    <recommendedName>
        <fullName evidence="11">RING-Gid-type domain-containing protein</fullName>
    </recommendedName>
</protein>
<keyword evidence="3" id="KW-0479">Metal-binding</keyword>
<comment type="caution">
    <text evidence="9">The sequence shown here is derived from an EMBL/GenBank/DDBJ whole genome shotgun (WGS) entry which is preliminary data.</text>
</comment>
<gene>
    <name evidence="9" type="ORF">GPECTOR_17g842</name>
</gene>
<dbReference type="GO" id="GO:0034657">
    <property type="term" value="C:GID complex"/>
    <property type="evidence" value="ECO:0007669"/>
    <property type="project" value="TreeGrafter"/>
</dbReference>
<keyword evidence="4 6" id="KW-0863">Zinc-finger</keyword>
<evidence type="ECO:0000259" key="7">
    <source>
        <dbReference type="PROSITE" id="PS50897"/>
    </source>
</evidence>
<dbReference type="Pfam" id="PF13445">
    <property type="entry name" value="zf-RING_UBOX"/>
    <property type="match status" value="1"/>
</dbReference>
<evidence type="ECO:0000313" key="9">
    <source>
        <dbReference type="EMBL" id="KXZ50205.1"/>
    </source>
</evidence>
<organism evidence="9 10">
    <name type="scientific">Gonium pectorale</name>
    <name type="common">Green alga</name>
    <dbReference type="NCBI Taxonomy" id="33097"/>
    <lineage>
        <taxon>Eukaryota</taxon>
        <taxon>Viridiplantae</taxon>
        <taxon>Chlorophyta</taxon>
        <taxon>core chlorophytes</taxon>
        <taxon>Chlorophyceae</taxon>
        <taxon>CS clade</taxon>
        <taxon>Chlamydomonadales</taxon>
        <taxon>Volvocaceae</taxon>
        <taxon>Gonium</taxon>
    </lineage>
</organism>
<evidence type="ECO:0000313" key="10">
    <source>
        <dbReference type="Proteomes" id="UP000075714"/>
    </source>
</evidence>
<dbReference type="InterPro" id="IPR013144">
    <property type="entry name" value="CRA_dom"/>
</dbReference>
<dbReference type="GO" id="GO:0061630">
    <property type="term" value="F:ubiquitin protein ligase activity"/>
    <property type="evidence" value="ECO:0007669"/>
    <property type="project" value="InterPro"/>
</dbReference>
<dbReference type="PROSITE" id="PS51867">
    <property type="entry name" value="ZF_RING_GID"/>
    <property type="match status" value="1"/>
</dbReference>